<name>A0ABV5BFP4_9BACL</name>
<sequence length="140" mass="15622">MRRNKWPLITMLLSIAVAILAGCGAQEPSWTAFEGAANQKAFPVPKEANKTERASQSSEIDYVRYALPSIKESDEIPDPYLQEIAAWGWKEETSQSSGSQKVFQKDGQIVHLSVHDGFFTVLVPRDKKPTVKVKTIETTE</sequence>
<dbReference type="RefSeq" id="WP_375528202.1">
    <property type="nucleotide sequence ID" value="NZ_JBHILM010000042.1"/>
</dbReference>
<dbReference type="Proteomes" id="UP001580407">
    <property type="component" value="Unassembled WGS sequence"/>
</dbReference>
<reference evidence="2 3" key="1">
    <citation type="submission" date="2024-09" db="EMBL/GenBank/DDBJ databases">
        <authorList>
            <person name="Ruan L."/>
        </authorList>
    </citation>
    <scope>NUCLEOTIDE SEQUENCE [LARGE SCALE GENOMIC DNA]</scope>
    <source>
        <strain evidence="2 3">D33</strain>
    </source>
</reference>
<organism evidence="2 3">
    <name type="scientific">Paenibacillus terreus</name>
    <dbReference type="NCBI Taxonomy" id="1387834"/>
    <lineage>
        <taxon>Bacteria</taxon>
        <taxon>Bacillati</taxon>
        <taxon>Bacillota</taxon>
        <taxon>Bacilli</taxon>
        <taxon>Bacillales</taxon>
        <taxon>Paenibacillaceae</taxon>
        <taxon>Paenibacillus</taxon>
    </lineage>
</organism>
<keyword evidence="3" id="KW-1185">Reference proteome</keyword>
<dbReference type="PROSITE" id="PS51257">
    <property type="entry name" value="PROKAR_LIPOPROTEIN"/>
    <property type="match status" value="1"/>
</dbReference>
<evidence type="ECO:0000313" key="3">
    <source>
        <dbReference type="Proteomes" id="UP001580407"/>
    </source>
</evidence>
<dbReference type="EMBL" id="JBHILM010000042">
    <property type="protein sequence ID" value="MFB5684531.1"/>
    <property type="molecule type" value="Genomic_DNA"/>
</dbReference>
<protein>
    <recommendedName>
        <fullName evidence="4">Lipoprotein</fullName>
    </recommendedName>
</protein>
<proteinExistence type="predicted"/>
<feature type="signal peptide" evidence="1">
    <location>
        <begin position="1"/>
        <end position="21"/>
    </location>
</feature>
<evidence type="ECO:0000313" key="2">
    <source>
        <dbReference type="EMBL" id="MFB5684531.1"/>
    </source>
</evidence>
<evidence type="ECO:0008006" key="4">
    <source>
        <dbReference type="Google" id="ProtNLM"/>
    </source>
</evidence>
<gene>
    <name evidence="2" type="ORF">ACE3NQ_26855</name>
</gene>
<keyword evidence="1" id="KW-0732">Signal</keyword>
<evidence type="ECO:0000256" key="1">
    <source>
        <dbReference type="SAM" id="SignalP"/>
    </source>
</evidence>
<comment type="caution">
    <text evidence="2">The sequence shown here is derived from an EMBL/GenBank/DDBJ whole genome shotgun (WGS) entry which is preliminary data.</text>
</comment>
<feature type="chain" id="PRO_5045690373" description="Lipoprotein" evidence="1">
    <location>
        <begin position="22"/>
        <end position="140"/>
    </location>
</feature>
<accession>A0ABV5BFP4</accession>